<evidence type="ECO:0000256" key="1">
    <source>
        <dbReference type="ARBA" id="ARBA00011073"/>
    </source>
</evidence>
<evidence type="ECO:0000256" key="2">
    <source>
        <dbReference type="ARBA" id="ARBA00022670"/>
    </source>
</evidence>
<dbReference type="InterPro" id="IPR022398">
    <property type="entry name" value="Peptidase_S8_His-AS"/>
</dbReference>
<keyword evidence="5" id="KW-0865">Zymogen</keyword>
<keyword evidence="4 7" id="KW-0720">Serine protease</keyword>
<dbReference type="Gene3D" id="2.60.120.380">
    <property type="match status" value="2"/>
</dbReference>
<evidence type="ECO:0000259" key="11">
    <source>
        <dbReference type="Pfam" id="PF00082"/>
    </source>
</evidence>
<comment type="caution">
    <text evidence="14">The sequence shown here is derived from an EMBL/GenBank/DDBJ whole genome shotgun (WGS) entry which is preliminary data.</text>
</comment>
<keyword evidence="10" id="KW-0732">Signal</keyword>
<dbReference type="PANTHER" id="PTHR43806:SF11">
    <property type="entry name" value="CEREVISIN-RELATED"/>
    <property type="match status" value="1"/>
</dbReference>
<reference evidence="14 15" key="1">
    <citation type="submission" date="2013-07" db="EMBL/GenBank/DDBJ databases">
        <title>Comparative Genomic and Metabolomic Analysis of Twelve Strains of Pseudoalteromonas luteoviolacea.</title>
        <authorList>
            <person name="Vynne N.G."/>
            <person name="Mansson M."/>
            <person name="Gram L."/>
        </authorList>
    </citation>
    <scope>NUCLEOTIDE SEQUENCE [LARGE SCALE GENOMIC DNA]</scope>
    <source>
        <strain evidence="14 15">NCIMB 1942</strain>
    </source>
</reference>
<feature type="domain" description="Peptidase C-terminal archaeal/bacterial" evidence="12">
    <location>
        <begin position="432"/>
        <end position="497"/>
    </location>
</feature>
<feature type="domain" description="Inhibitor I9" evidence="13">
    <location>
        <begin position="37"/>
        <end position="115"/>
    </location>
</feature>
<feature type="signal peptide" evidence="10">
    <location>
        <begin position="1"/>
        <end position="21"/>
    </location>
</feature>
<dbReference type="SUPFAM" id="SSF52743">
    <property type="entry name" value="Subtilisin-like"/>
    <property type="match status" value="1"/>
</dbReference>
<proteinExistence type="inferred from homology"/>
<dbReference type="Gene3D" id="3.30.70.80">
    <property type="entry name" value="Peptidase S8 propeptide/proteinase inhibitor I9"/>
    <property type="match status" value="1"/>
</dbReference>
<evidence type="ECO:0000313" key="14">
    <source>
        <dbReference type="EMBL" id="KZN53074.1"/>
    </source>
</evidence>
<evidence type="ECO:0000256" key="4">
    <source>
        <dbReference type="ARBA" id="ARBA00022825"/>
    </source>
</evidence>
<dbReference type="InterPro" id="IPR037045">
    <property type="entry name" value="S8pro/Inhibitor_I9_sf"/>
</dbReference>
<evidence type="ECO:0000256" key="10">
    <source>
        <dbReference type="SAM" id="SignalP"/>
    </source>
</evidence>
<evidence type="ECO:0000259" key="12">
    <source>
        <dbReference type="Pfam" id="PF04151"/>
    </source>
</evidence>
<gene>
    <name evidence="14" type="ORF">N482_05790</name>
</gene>
<dbReference type="InterPro" id="IPR036852">
    <property type="entry name" value="Peptidase_S8/S53_dom_sf"/>
</dbReference>
<dbReference type="Pfam" id="PF05922">
    <property type="entry name" value="Inhibitor_I9"/>
    <property type="match status" value="1"/>
</dbReference>
<evidence type="ECO:0000313" key="15">
    <source>
        <dbReference type="Proteomes" id="UP000076587"/>
    </source>
</evidence>
<feature type="chain" id="PRO_5007886546" evidence="10">
    <location>
        <begin position="22"/>
        <end position="621"/>
    </location>
</feature>
<dbReference type="InterPro" id="IPR007280">
    <property type="entry name" value="Peptidase_C_arc/bac"/>
</dbReference>
<feature type="active site" description="Charge relay system" evidence="6 7">
    <location>
        <position position="346"/>
    </location>
</feature>
<evidence type="ECO:0000256" key="7">
    <source>
        <dbReference type="PROSITE-ProRule" id="PRU01240"/>
    </source>
</evidence>
<dbReference type="OrthoDB" id="9790784at2"/>
<dbReference type="GO" id="GO:0004252">
    <property type="term" value="F:serine-type endopeptidase activity"/>
    <property type="evidence" value="ECO:0007669"/>
    <property type="project" value="UniProtKB-UniRule"/>
</dbReference>
<dbReference type="Proteomes" id="UP000076587">
    <property type="component" value="Unassembled WGS sequence"/>
</dbReference>
<protein>
    <submittedName>
        <fullName evidence="14">Alkaline serine protease</fullName>
    </submittedName>
</protein>
<dbReference type="InterPro" id="IPR010259">
    <property type="entry name" value="S8pro/Inhibitor_I9"/>
</dbReference>
<dbReference type="PROSITE" id="PS00138">
    <property type="entry name" value="SUBTILASE_SER"/>
    <property type="match status" value="1"/>
</dbReference>
<dbReference type="InterPro" id="IPR034193">
    <property type="entry name" value="PCSK9_ProteinaseK-like"/>
</dbReference>
<comment type="similarity">
    <text evidence="1 7 8">Belongs to the peptidase S8 family.</text>
</comment>
<evidence type="ECO:0000256" key="8">
    <source>
        <dbReference type="RuleBase" id="RU003355"/>
    </source>
</evidence>
<dbReference type="Pfam" id="PF04151">
    <property type="entry name" value="PPC"/>
    <property type="match status" value="2"/>
</dbReference>
<dbReference type="SUPFAM" id="SSF54897">
    <property type="entry name" value="Protease propeptides/inhibitors"/>
    <property type="match status" value="1"/>
</dbReference>
<evidence type="ECO:0000259" key="13">
    <source>
        <dbReference type="Pfam" id="PF05922"/>
    </source>
</evidence>
<feature type="domain" description="Peptidase S8/S53" evidence="11">
    <location>
        <begin position="152"/>
        <end position="379"/>
    </location>
</feature>
<name>A0A167FVZ9_9GAMM</name>
<dbReference type="EMBL" id="AUXT01000090">
    <property type="protein sequence ID" value="KZN53074.1"/>
    <property type="molecule type" value="Genomic_DNA"/>
</dbReference>
<dbReference type="FunFam" id="3.40.50.200:FF:000014">
    <property type="entry name" value="Proteinase K"/>
    <property type="match status" value="1"/>
</dbReference>
<dbReference type="InterPro" id="IPR023827">
    <property type="entry name" value="Peptidase_S8_Asp-AS"/>
</dbReference>
<dbReference type="InterPro" id="IPR023828">
    <property type="entry name" value="Peptidase_S8_Ser-AS"/>
</dbReference>
<evidence type="ECO:0000256" key="3">
    <source>
        <dbReference type="ARBA" id="ARBA00022801"/>
    </source>
</evidence>
<dbReference type="RefSeq" id="WP_063376092.1">
    <property type="nucleotide sequence ID" value="NZ_AUXT01000090.1"/>
</dbReference>
<evidence type="ECO:0000256" key="6">
    <source>
        <dbReference type="PIRSR" id="PIRSR615500-1"/>
    </source>
</evidence>
<dbReference type="InterPro" id="IPR050131">
    <property type="entry name" value="Peptidase_S8_subtilisin-like"/>
</dbReference>
<dbReference type="InterPro" id="IPR015500">
    <property type="entry name" value="Peptidase_S8_subtilisin-rel"/>
</dbReference>
<feature type="active site" description="Charge relay system" evidence="6 7">
    <location>
        <position position="161"/>
    </location>
</feature>
<dbReference type="InterPro" id="IPR000209">
    <property type="entry name" value="Peptidase_S8/S53_dom"/>
</dbReference>
<accession>A0A167FVZ9</accession>
<dbReference type="Gene3D" id="3.40.50.200">
    <property type="entry name" value="Peptidase S8/S53 domain"/>
    <property type="match status" value="1"/>
</dbReference>
<organism evidence="14 15">
    <name type="scientific">Pseudoalteromonas luteoviolacea NCIMB 1942</name>
    <dbReference type="NCBI Taxonomy" id="1365253"/>
    <lineage>
        <taxon>Bacteria</taxon>
        <taxon>Pseudomonadati</taxon>
        <taxon>Pseudomonadota</taxon>
        <taxon>Gammaproteobacteria</taxon>
        <taxon>Alteromonadales</taxon>
        <taxon>Pseudoalteromonadaceae</taxon>
        <taxon>Pseudoalteromonas</taxon>
    </lineage>
</organism>
<feature type="active site" description="Charge relay system" evidence="6 7">
    <location>
        <position position="194"/>
    </location>
</feature>
<dbReference type="PROSITE" id="PS00136">
    <property type="entry name" value="SUBTILASE_ASP"/>
    <property type="match status" value="1"/>
</dbReference>
<feature type="region of interest" description="Disordered" evidence="9">
    <location>
        <begin position="377"/>
        <end position="422"/>
    </location>
</feature>
<evidence type="ECO:0000256" key="9">
    <source>
        <dbReference type="SAM" id="MobiDB-lite"/>
    </source>
</evidence>
<feature type="domain" description="Peptidase C-terminal archaeal/bacterial" evidence="12">
    <location>
        <begin position="542"/>
        <end position="607"/>
    </location>
</feature>
<dbReference type="CDD" id="cd04077">
    <property type="entry name" value="Peptidases_S8_PCSK9_ProteinaseK_like"/>
    <property type="match status" value="1"/>
</dbReference>
<dbReference type="Pfam" id="PF00082">
    <property type="entry name" value="Peptidase_S8"/>
    <property type="match status" value="1"/>
</dbReference>
<dbReference type="GO" id="GO:0005615">
    <property type="term" value="C:extracellular space"/>
    <property type="evidence" value="ECO:0007669"/>
    <property type="project" value="TreeGrafter"/>
</dbReference>
<dbReference type="PANTHER" id="PTHR43806">
    <property type="entry name" value="PEPTIDASE S8"/>
    <property type="match status" value="1"/>
</dbReference>
<keyword evidence="2 7" id="KW-0645">Protease</keyword>
<evidence type="ECO:0000256" key="5">
    <source>
        <dbReference type="ARBA" id="ARBA00023145"/>
    </source>
</evidence>
<dbReference type="GO" id="GO:0006508">
    <property type="term" value="P:proteolysis"/>
    <property type="evidence" value="ECO:0007669"/>
    <property type="project" value="UniProtKB-KW"/>
</dbReference>
<dbReference type="FunFam" id="2.60.120.380:FF:000013">
    <property type="entry name" value="Alkaline serine protease"/>
    <property type="match status" value="1"/>
</dbReference>
<dbReference type="PROSITE" id="PS51257">
    <property type="entry name" value="PROKAR_LIPOPROTEIN"/>
    <property type="match status" value="1"/>
</dbReference>
<sequence length="621" mass="63792">MRKLNTLAFAVLAGMSGSCLAQAEMMSVDQSKAIEDQYIVVFKTPAVLNAANSAAISSYATSQAQVLTTQHNVQVTKSFNGVLNGVVVNASKQKVQELLNNPSIDYIEQDQIVTITPMVDTSADQGNAIWGLDRVDQRDLPLNSNYHYDYDGSGVTAYVIDTGVRISHAEFGGRASHGYDFVDNDADASDCNGHGTHVAGTIGGGAYGIAKNVNVVGVRVLGCTGSGSYSGVISGINWVKDNASGPSVANMSLGGGVSQAVDDAVNTAVASGVTFVVAAGNDNSNACNYSPARAADAVTVGSTTSSDARSSFSNYGNCLDIYAPGSSIKSAWYNSDSATNTISGTSMAAPHVAGVVALYLDENPGLTPSQIDTLLSSRSSKDKVGDAKSGSPNELLFSLADSTPPPPPPTLPELDDGVSVGASGASGSETHYLFKVPAGKDTLTVTLSGGTGDADLYVQQGQKATQSSYTCRPYKSGNEEVCTINNPAAGNWYIMLHGYSAYSGASLVAATSTNGGGCGANCLDNGVPVTGLSGASGSEVAYTIDVPANSTLSVEISGGSGDADLYVRKGQAPTTSSYDCRPYRNGNSETCTLTNNGGAATYHIMLRGYSNYSGVTLKGSY</sequence>
<dbReference type="PROSITE" id="PS51892">
    <property type="entry name" value="SUBTILASE"/>
    <property type="match status" value="1"/>
</dbReference>
<keyword evidence="3 7" id="KW-0378">Hydrolase</keyword>
<dbReference type="PATRIC" id="fig|1365253.3.peg.1202"/>
<dbReference type="PRINTS" id="PR00723">
    <property type="entry name" value="SUBTILISIN"/>
</dbReference>
<dbReference type="PROSITE" id="PS00137">
    <property type="entry name" value="SUBTILASE_HIS"/>
    <property type="match status" value="1"/>
</dbReference>
<dbReference type="AlphaFoldDB" id="A0A167FVZ9"/>